<dbReference type="PANTHER" id="PTHR40018">
    <property type="entry name" value="[PSI+] INDUCTION PROTEIN 2"/>
    <property type="match status" value="1"/>
</dbReference>
<name>A0A1E3QYK2_9ASCO</name>
<feature type="transmembrane region" description="Helical" evidence="2">
    <location>
        <begin position="48"/>
        <end position="69"/>
    </location>
</feature>
<feature type="region of interest" description="Disordered" evidence="1">
    <location>
        <begin position="161"/>
        <end position="185"/>
    </location>
</feature>
<dbReference type="PANTHER" id="PTHR40018:SF1">
    <property type="entry name" value="[PSI+] INDUCTION PROTEIN 2"/>
    <property type="match status" value="1"/>
</dbReference>
<keyword evidence="4" id="KW-1185">Reference proteome</keyword>
<evidence type="ECO:0000256" key="1">
    <source>
        <dbReference type="SAM" id="MobiDB-lite"/>
    </source>
</evidence>
<dbReference type="EMBL" id="KV454426">
    <property type="protein sequence ID" value="ODQ82695.1"/>
    <property type="molecule type" value="Genomic_DNA"/>
</dbReference>
<dbReference type="GO" id="GO:0005886">
    <property type="term" value="C:plasma membrane"/>
    <property type="evidence" value="ECO:0007669"/>
    <property type="project" value="TreeGrafter"/>
</dbReference>
<sequence>MLLPTTTEFCPASFVDSLRARSFASDVVSTADSFKSWDTCMGNKTCKIIVIVLIVIGALLVLWVVSTLLRCLCCGVACLEACCFCCCRRTTPRGMESLNLAFNNPNMYPTMYQPAAQPAPVYFSQEPAYAPVNKVSYGYVHDGHGSDDDYKEGIMMQSIPARTNSGYRGTERGEDPFNNSHAYNANPYESYDAYDGYLQQHQSQTQRRGENSTYY</sequence>
<dbReference type="GeneID" id="30145388"/>
<organism evidence="3 4">
    <name type="scientific">Babjeviella inositovora NRRL Y-12698</name>
    <dbReference type="NCBI Taxonomy" id="984486"/>
    <lineage>
        <taxon>Eukaryota</taxon>
        <taxon>Fungi</taxon>
        <taxon>Dikarya</taxon>
        <taxon>Ascomycota</taxon>
        <taxon>Saccharomycotina</taxon>
        <taxon>Pichiomycetes</taxon>
        <taxon>Serinales incertae sedis</taxon>
        <taxon>Babjeviella</taxon>
    </lineage>
</organism>
<evidence type="ECO:0000313" key="4">
    <source>
        <dbReference type="Proteomes" id="UP000094336"/>
    </source>
</evidence>
<keyword evidence="2" id="KW-1133">Transmembrane helix</keyword>
<keyword evidence="2" id="KW-0812">Transmembrane</keyword>
<dbReference type="Proteomes" id="UP000094336">
    <property type="component" value="Unassembled WGS sequence"/>
</dbReference>
<dbReference type="RefSeq" id="XP_018988023.1">
    <property type="nucleotide sequence ID" value="XM_019127535.1"/>
</dbReference>
<dbReference type="AlphaFoldDB" id="A0A1E3QYK2"/>
<keyword evidence="2" id="KW-0472">Membrane</keyword>
<gene>
    <name evidence="3" type="ORF">BABINDRAFT_159222</name>
</gene>
<dbReference type="OrthoDB" id="3980401at2759"/>
<dbReference type="GO" id="GO:0005935">
    <property type="term" value="C:cellular bud neck"/>
    <property type="evidence" value="ECO:0007669"/>
    <property type="project" value="TreeGrafter"/>
</dbReference>
<reference evidence="4" key="1">
    <citation type="submission" date="2016-05" db="EMBL/GenBank/DDBJ databases">
        <title>Comparative genomics of biotechnologically important yeasts.</title>
        <authorList>
            <consortium name="DOE Joint Genome Institute"/>
            <person name="Riley R."/>
            <person name="Haridas S."/>
            <person name="Wolfe K.H."/>
            <person name="Lopes M.R."/>
            <person name="Hittinger C.T."/>
            <person name="Goker M."/>
            <person name="Salamov A."/>
            <person name="Wisecaver J."/>
            <person name="Long T.M."/>
            <person name="Aerts A.L."/>
            <person name="Barry K."/>
            <person name="Choi C."/>
            <person name="Clum A."/>
            <person name="Coughlan A.Y."/>
            <person name="Deshpande S."/>
            <person name="Douglass A.P."/>
            <person name="Hanson S.J."/>
            <person name="Klenk H.-P."/>
            <person name="Labutti K."/>
            <person name="Lapidus A."/>
            <person name="Lindquist E."/>
            <person name="Lipzen A."/>
            <person name="Meier-Kolthoff J.P."/>
            <person name="Ohm R.A."/>
            <person name="Otillar R.P."/>
            <person name="Pangilinan J."/>
            <person name="Peng Y."/>
            <person name="Rokas A."/>
            <person name="Rosa C.A."/>
            <person name="Scheuner C."/>
            <person name="Sibirny A.A."/>
            <person name="Slot J.C."/>
            <person name="Stielow J.B."/>
            <person name="Sun H."/>
            <person name="Kurtzman C.P."/>
            <person name="Blackwell M."/>
            <person name="Grigoriev I.V."/>
            <person name="Jeffries T.W."/>
        </authorList>
    </citation>
    <scope>NUCLEOTIDE SEQUENCE [LARGE SCALE GENOMIC DNA]</scope>
    <source>
        <strain evidence="4">NRRL Y-12698</strain>
    </source>
</reference>
<dbReference type="InterPro" id="IPR037504">
    <property type="entry name" value="PSI_induc_2"/>
</dbReference>
<dbReference type="STRING" id="984486.A0A1E3QYK2"/>
<evidence type="ECO:0000256" key="2">
    <source>
        <dbReference type="SAM" id="Phobius"/>
    </source>
</evidence>
<proteinExistence type="predicted"/>
<accession>A0A1E3QYK2</accession>
<protein>
    <submittedName>
        <fullName evidence="3">Uncharacterized protein</fullName>
    </submittedName>
</protein>
<evidence type="ECO:0000313" key="3">
    <source>
        <dbReference type="EMBL" id="ODQ82695.1"/>
    </source>
</evidence>